<organism evidence="2 3">
    <name type="scientific">Micromonospora sagamiensis</name>
    <dbReference type="NCBI Taxonomy" id="47875"/>
    <lineage>
        <taxon>Bacteria</taxon>
        <taxon>Bacillati</taxon>
        <taxon>Actinomycetota</taxon>
        <taxon>Actinomycetes</taxon>
        <taxon>Micromonosporales</taxon>
        <taxon>Micromonosporaceae</taxon>
        <taxon>Micromonospora</taxon>
    </lineage>
</organism>
<sequence length="104" mass="10770">MSSRISQRIRRRRNQCSRAMAAPFGRHHLARNVVLTVVAGIGAYASLGDPGVPVRTVVLSVPLGVVGALVVVRLDDIVALFSSVTPPGGATQRGTAVRGGRSGA</sequence>
<dbReference type="EMBL" id="VLLP01000001">
    <property type="protein sequence ID" value="TWJ28532.1"/>
    <property type="molecule type" value="Genomic_DNA"/>
</dbReference>
<keyword evidence="3" id="KW-1185">Reference proteome</keyword>
<feature type="transmembrane region" description="Helical" evidence="1">
    <location>
        <begin position="53"/>
        <end position="72"/>
    </location>
</feature>
<name>A0A562WE31_9ACTN</name>
<gene>
    <name evidence="2" type="ORF">JD81_02037</name>
</gene>
<dbReference type="AlphaFoldDB" id="A0A562WE31"/>
<proteinExistence type="predicted"/>
<keyword evidence="1" id="KW-1133">Transmembrane helix</keyword>
<evidence type="ECO:0000256" key="1">
    <source>
        <dbReference type="SAM" id="Phobius"/>
    </source>
</evidence>
<accession>A0A562WE31</accession>
<protein>
    <submittedName>
        <fullName evidence="2">Uncharacterized protein</fullName>
    </submittedName>
</protein>
<reference evidence="2 3" key="1">
    <citation type="submission" date="2019-07" db="EMBL/GenBank/DDBJ databases">
        <title>R&amp;d 2014.</title>
        <authorList>
            <person name="Klenk H.-P."/>
        </authorList>
    </citation>
    <scope>NUCLEOTIDE SEQUENCE [LARGE SCALE GENOMIC DNA]</scope>
    <source>
        <strain evidence="2 3">DSM 43912</strain>
    </source>
</reference>
<keyword evidence="1" id="KW-0472">Membrane</keyword>
<comment type="caution">
    <text evidence="2">The sequence shown here is derived from an EMBL/GenBank/DDBJ whole genome shotgun (WGS) entry which is preliminary data.</text>
</comment>
<feature type="transmembrane region" description="Helical" evidence="1">
    <location>
        <begin position="29"/>
        <end position="47"/>
    </location>
</feature>
<evidence type="ECO:0000313" key="2">
    <source>
        <dbReference type="EMBL" id="TWJ28532.1"/>
    </source>
</evidence>
<keyword evidence="1" id="KW-0812">Transmembrane</keyword>
<evidence type="ECO:0000313" key="3">
    <source>
        <dbReference type="Proteomes" id="UP000319728"/>
    </source>
</evidence>
<dbReference type="Proteomes" id="UP000319728">
    <property type="component" value="Unassembled WGS sequence"/>
</dbReference>